<dbReference type="SUPFAM" id="SSF52540">
    <property type="entry name" value="P-loop containing nucleoside triphosphate hydrolases"/>
    <property type="match status" value="1"/>
</dbReference>
<dbReference type="PROSITE" id="PS50893">
    <property type="entry name" value="ABC_TRANSPORTER_2"/>
    <property type="match status" value="1"/>
</dbReference>
<keyword evidence="2" id="KW-0547">Nucleotide-binding</keyword>
<dbReference type="InterPro" id="IPR017871">
    <property type="entry name" value="ABC_transporter-like_CS"/>
</dbReference>
<dbReference type="PANTHER" id="PTHR42781:SF4">
    <property type="entry name" value="SPERMIDINE_PUTRESCINE IMPORT ATP-BINDING PROTEIN POTA"/>
    <property type="match status" value="1"/>
</dbReference>
<dbReference type="InterPro" id="IPR008995">
    <property type="entry name" value="Mo/tungstate-bd_C_term_dom"/>
</dbReference>
<comment type="catalytic activity">
    <reaction evidence="4">
        <text>a quaternary ammonium(out) + ATP + H2O = a quaternary ammonium(in) + ADP + phosphate + H(+)</text>
        <dbReference type="Rhea" id="RHEA:11036"/>
        <dbReference type="ChEBI" id="CHEBI:15377"/>
        <dbReference type="ChEBI" id="CHEBI:15378"/>
        <dbReference type="ChEBI" id="CHEBI:30616"/>
        <dbReference type="ChEBI" id="CHEBI:35267"/>
        <dbReference type="ChEBI" id="CHEBI:43474"/>
        <dbReference type="ChEBI" id="CHEBI:456216"/>
        <dbReference type="EC" id="7.6.2.9"/>
    </reaction>
</comment>
<dbReference type="PROSITE" id="PS00211">
    <property type="entry name" value="ABC_TRANSPORTER_1"/>
    <property type="match status" value="1"/>
</dbReference>
<dbReference type="Gene3D" id="3.40.50.300">
    <property type="entry name" value="P-loop containing nucleotide triphosphate hydrolases"/>
    <property type="match status" value="1"/>
</dbReference>
<reference evidence="10" key="1">
    <citation type="submission" date="2018-08" db="EMBL/GenBank/DDBJ databases">
        <authorList>
            <person name="Chevrot R."/>
        </authorList>
    </citation>
    <scope>NUCLEOTIDE SEQUENCE [LARGE SCALE GENOMIC DNA]</scope>
</reference>
<dbReference type="RefSeq" id="WP_138184722.1">
    <property type="nucleotide sequence ID" value="NZ_LS992241.1"/>
</dbReference>
<dbReference type="GO" id="GO:0016887">
    <property type="term" value="F:ATP hydrolysis activity"/>
    <property type="evidence" value="ECO:0007669"/>
    <property type="project" value="InterPro"/>
</dbReference>
<name>A0A383R5W2_PAEAL</name>
<dbReference type="GO" id="GO:0015418">
    <property type="term" value="F:ABC-type quaternary ammonium compound transporting activity"/>
    <property type="evidence" value="ECO:0007669"/>
    <property type="project" value="UniProtKB-EC"/>
</dbReference>
<dbReference type="Pfam" id="PF08402">
    <property type="entry name" value="TOBE_2"/>
    <property type="match status" value="1"/>
</dbReference>
<organism evidence="9 10">
    <name type="scientific">Paenibacillus alvei</name>
    <name type="common">Bacillus alvei</name>
    <dbReference type="NCBI Taxonomy" id="44250"/>
    <lineage>
        <taxon>Bacteria</taxon>
        <taxon>Bacillati</taxon>
        <taxon>Bacillota</taxon>
        <taxon>Bacilli</taxon>
        <taxon>Bacillales</taxon>
        <taxon>Paenibacillaceae</taxon>
        <taxon>Paenibacillus</taxon>
    </lineage>
</organism>
<evidence type="ECO:0000256" key="6">
    <source>
        <dbReference type="ARBA" id="ARBA00066388"/>
    </source>
</evidence>
<gene>
    <name evidence="9" type="primary">potA</name>
    <name evidence="9" type="ORF">PBLR_10760</name>
</gene>
<dbReference type="FunFam" id="3.40.50.300:FF:000425">
    <property type="entry name" value="Probable ABC transporter, ATP-binding subunit"/>
    <property type="match status" value="1"/>
</dbReference>
<dbReference type="Gene3D" id="2.40.50.100">
    <property type="match status" value="1"/>
</dbReference>
<dbReference type="InterPro" id="IPR013611">
    <property type="entry name" value="Transp-assoc_OB_typ2"/>
</dbReference>
<evidence type="ECO:0000313" key="9">
    <source>
        <dbReference type="EMBL" id="SYX82338.1"/>
    </source>
</evidence>
<feature type="domain" description="ABC transporter" evidence="8">
    <location>
        <begin position="7"/>
        <end position="237"/>
    </location>
</feature>
<dbReference type="InterPro" id="IPR027417">
    <property type="entry name" value="P-loop_NTPase"/>
</dbReference>
<dbReference type="InterPro" id="IPR050093">
    <property type="entry name" value="ABC_SmlMolc_Importer"/>
</dbReference>
<evidence type="ECO:0000256" key="4">
    <source>
        <dbReference type="ARBA" id="ARBA00052482"/>
    </source>
</evidence>
<dbReference type="EC" id="7.6.2.9" evidence="6"/>
<dbReference type="InterPro" id="IPR003593">
    <property type="entry name" value="AAA+_ATPase"/>
</dbReference>
<evidence type="ECO:0000313" key="10">
    <source>
        <dbReference type="Proteomes" id="UP000304148"/>
    </source>
</evidence>
<dbReference type="SUPFAM" id="SSF50331">
    <property type="entry name" value="MOP-like"/>
    <property type="match status" value="1"/>
</dbReference>
<evidence type="ECO:0000256" key="7">
    <source>
        <dbReference type="ARBA" id="ARBA00070305"/>
    </source>
</evidence>
<protein>
    <recommendedName>
        <fullName evidence="7">Carnitine transport ATP-binding protein OpuCA</fullName>
        <ecNumber evidence="6">7.6.2.9</ecNumber>
    </recommendedName>
</protein>
<sequence length="369" mass="41341">MTIMYDVELQGVHKRFGGTVVVDNFNLGVERGECVTFLGPSGCGKTTTLNMIAGFLEPDGGELRIKGKSMRGVPANKRDLGMVFQTYSLFPHMTVGENVAYGLKLRKTTKSEMADRVKKVLDLVKLPHVIDRYPKQLSGGQRQRIAIARALVTEPSLLLLDEPLSNLDAKLREELREEMKRLQQEIGVTTIFVTHDQEEAMYLSDRIVVLDHGAVEQIGTPEQIYHEPASAFVHEFIGKSNRFEATVVAVNDHWGELRTAGGIRLKAEWNGYSFKEGEQVLAYVRPEHIRMEAARSEAGDSSNEPNSSHGAVSLVSFLGSYGEMVVRTVDGLISVRTHSQRRHQHVSDEQRVKLTWDEQDVIVFPRKEG</sequence>
<keyword evidence="3 9" id="KW-0067">ATP-binding</keyword>
<keyword evidence="9" id="KW-0378">Hydrolase</keyword>
<dbReference type="PANTHER" id="PTHR42781">
    <property type="entry name" value="SPERMIDINE/PUTRESCINE IMPORT ATP-BINDING PROTEIN POTA"/>
    <property type="match status" value="1"/>
</dbReference>
<accession>A0A383R5W2</accession>
<dbReference type="SMART" id="SM00382">
    <property type="entry name" value="AAA"/>
    <property type="match status" value="1"/>
</dbReference>
<keyword evidence="1" id="KW-0813">Transport</keyword>
<evidence type="ECO:0000256" key="5">
    <source>
        <dbReference type="ARBA" id="ARBA00063934"/>
    </source>
</evidence>
<evidence type="ECO:0000256" key="2">
    <source>
        <dbReference type="ARBA" id="ARBA00022741"/>
    </source>
</evidence>
<evidence type="ECO:0000256" key="1">
    <source>
        <dbReference type="ARBA" id="ARBA00022448"/>
    </source>
</evidence>
<evidence type="ECO:0000259" key="8">
    <source>
        <dbReference type="PROSITE" id="PS50893"/>
    </source>
</evidence>
<proteinExistence type="predicted"/>
<dbReference type="AlphaFoldDB" id="A0A383R5W2"/>
<dbReference type="GO" id="GO:0005524">
    <property type="term" value="F:ATP binding"/>
    <property type="evidence" value="ECO:0007669"/>
    <property type="project" value="UniProtKB-KW"/>
</dbReference>
<dbReference type="InterPro" id="IPR003439">
    <property type="entry name" value="ABC_transporter-like_ATP-bd"/>
</dbReference>
<dbReference type="Proteomes" id="UP000304148">
    <property type="component" value="Chromosome"/>
</dbReference>
<comment type="subunit">
    <text evidence="5">The complex is composed of two ATP-binding proteins (OpuCA), two transmembrane proteins (OpuCB and OpuCD) and a solute-binding protein (OpuCC).</text>
</comment>
<evidence type="ECO:0000256" key="3">
    <source>
        <dbReference type="ARBA" id="ARBA00022840"/>
    </source>
</evidence>
<dbReference type="GO" id="GO:0043190">
    <property type="term" value="C:ATP-binding cassette (ABC) transporter complex"/>
    <property type="evidence" value="ECO:0007669"/>
    <property type="project" value="InterPro"/>
</dbReference>
<dbReference type="Pfam" id="PF00005">
    <property type="entry name" value="ABC_tran"/>
    <property type="match status" value="1"/>
</dbReference>
<dbReference type="EMBL" id="LS992241">
    <property type="protein sequence ID" value="SYX82338.1"/>
    <property type="molecule type" value="Genomic_DNA"/>
</dbReference>